<sequence length="310" mass="36349">MSVTAEPKRARKPPLPRGKPRQHLPLRSRTPITSRPRRLAPYVANTPCWIITLQPRSNSVDHLVSAAKMQRLHVSTIIGVDGRAGRPHLVDGEFIDNETSRWRHLCELKNSEIGCYLAHLRAIRRAYRSGLDRVCILEDDVQLEPSFGRVLAELERLPEDIEMIRLMGLKVRKRKIIQPLNDGVHRLVRPERGWCGAQGYLINRAGMEKVLNYANRIFEPIDKVFDHFWQFDLKLYGIEPHLLWESEHTSSIIKSNIHRANVPRWLYWLHPFGKLWRSVERHLYLKRHAREFYPAQKPIYSIGRTARIKR</sequence>
<dbReference type="Pfam" id="PF01755">
    <property type="entry name" value="Glyco_transf_25"/>
    <property type="match status" value="1"/>
</dbReference>
<feature type="region of interest" description="Disordered" evidence="1">
    <location>
        <begin position="1"/>
        <end position="37"/>
    </location>
</feature>
<gene>
    <name evidence="3" type="ORF">MO867_05245</name>
</gene>
<dbReference type="InterPro" id="IPR029044">
    <property type="entry name" value="Nucleotide-diphossugar_trans"/>
</dbReference>
<accession>A0A9X2EQ93</accession>
<evidence type="ECO:0000313" key="4">
    <source>
        <dbReference type="Proteomes" id="UP001139028"/>
    </source>
</evidence>
<evidence type="ECO:0000256" key="1">
    <source>
        <dbReference type="SAM" id="MobiDB-lite"/>
    </source>
</evidence>
<feature type="domain" description="Glycosyl transferase family 25" evidence="2">
    <location>
        <begin position="49"/>
        <end position="224"/>
    </location>
</feature>
<dbReference type="InterPro" id="IPR002654">
    <property type="entry name" value="Glyco_trans_25"/>
</dbReference>
<organism evidence="3 4">
    <name type="scientific">Microbulbifer okhotskensis</name>
    <dbReference type="NCBI Taxonomy" id="2926617"/>
    <lineage>
        <taxon>Bacteria</taxon>
        <taxon>Pseudomonadati</taxon>
        <taxon>Pseudomonadota</taxon>
        <taxon>Gammaproteobacteria</taxon>
        <taxon>Cellvibrionales</taxon>
        <taxon>Microbulbiferaceae</taxon>
        <taxon>Microbulbifer</taxon>
    </lineage>
</organism>
<keyword evidence="4" id="KW-1185">Reference proteome</keyword>
<dbReference type="RefSeq" id="WP_252465189.1">
    <property type="nucleotide sequence ID" value="NZ_JALBWM010000014.1"/>
</dbReference>
<dbReference type="SUPFAM" id="SSF53448">
    <property type="entry name" value="Nucleotide-diphospho-sugar transferases"/>
    <property type="match status" value="1"/>
</dbReference>
<dbReference type="CDD" id="cd06532">
    <property type="entry name" value="Glyco_transf_25"/>
    <property type="match status" value="1"/>
</dbReference>
<dbReference type="AlphaFoldDB" id="A0A9X2EQ93"/>
<feature type="compositionally biased region" description="Basic residues" evidence="1">
    <location>
        <begin position="9"/>
        <end position="26"/>
    </location>
</feature>
<protein>
    <submittedName>
        <fullName evidence="3">Glycosyltransferase family 25 protein</fullName>
    </submittedName>
</protein>
<comment type="caution">
    <text evidence="3">The sequence shown here is derived from an EMBL/GenBank/DDBJ whole genome shotgun (WGS) entry which is preliminary data.</text>
</comment>
<evidence type="ECO:0000313" key="3">
    <source>
        <dbReference type="EMBL" id="MCO1333743.1"/>
    </source>
</evidence>
<dbReference type="EMBL" id="JALBWM010000014">
    <property type="protein sequence ID" value="MCO1333743.1"/>
    <property type="molecule type" value="Genomic_DNA"/>
</dbReference>
<dbReference type="Proteomes" id="UP001139028">
    <property type="component" value="Unassembled WGS sequence"/>
</dbReference>
<reference evidence="3" key="1">
    <citation type="journal article" date="2022" name="Arch. Microbiol.">
        <title>Microbulbifer okhotskensis sp. nov., isolated from a deep bottom sediment of the Okhotsk Sea.</title>
        <authorList>
            <person name="Romanenko L."/>
            <person name="Kurilenko V."/>
            <person name="Otstavnykh N."/>
            <person name="Velansky P."/>
            <person name="Isaeva M."/>
            <person name="Mikhailov V."/>
        </authorList>
    </citation>
    <scope>NUCLEOTIDE SEQUENCE</scope>
    <source>
        <strain evidence="3">OS29</strain>
    </source>
</reference>
<proteinExistence type="predicted"/>
<evidence type="ECO:0000259" key="2">
    <source>
        <dbReference type="Pfam" id="PF01755"/>
    </source>
</evidence>
<name>A0A9X2EQ93_9GAMM</name>